<dbReference type="InterPro" id="IPR050697">
    <property type="entry name" value="Adenylyl/Guanylyl_Cyclase_3/4"/>
</dbReference>
<keyword evidence="2" id="KW-0812">Transmembrane</keyword>
<dbReference type="Pfam" id="PF05226">
    <property type="entry name" value="CHASE2"/>
    <property type="match status" value="1"/>
</dbReference>
<accession>A0A927GSI8</accession>
<comment type="similarity">
    <text evidence="1">Belongs to the adenylyl cyclase class-3 family.</text>
</comment>
<evidence type="ECO:0000256" key="1">
    <source>
        <dbReference type="ARBA" id="ARBA00005381"/>
    </source>
</evidence>
<dbReference type="CDD" id="cd07302">
    <property type="entry name" value="CHD"/>
    <property type="match status" value="1"/>
</dbReference>
<keyword evidence="2" id="KW-0472">Membrane</keyword>
<feature type="transmembrane region" description="Helical" evidence="2">
    <location>
        <begin position="370"/>
        <end position="390"/>
    </location>
</feature>
<dbReference type="InterPro" id="IPR029787">
    <property type="entry name" value="Nucleotide_cyclase"/>
</dbReference>
<reference evidence="4" key="1">
    <citation type="submission" date="2020-09" db="EMBL/GenBank/DDBJ databases">
        <title>A novel bacterium of genus Paenibacillus, isolated from South China Sea.</title>
        <authorList>
            <person name="Huang H."/>
            <person name="Mo K."/>
            <person name="Hu Y."/>
        </authorList>
    </citation>
    <scope>NUCLEOTIDE SEQUENCE</scope>
    <source>
        <strain evidence="4">IB182496</strain>
    </source>
</reference>
<dbReference type="SMART" id="SM01080">
    <property type="entry name" value="CHASE2"/>
    <property type="match status" value="1"/>
</dbReference>
<dbReference type="SUPFAM" id="SSF55073">
    <property type="entry name" value="Nucleotide cyclase"/>
    <property type="match status" value="1"/>
</dbReference>
<evidence type="ECO:0000313" key="4">
    <source>
        <dbReference type="EMBL" id="MBD2846060.1"/>
    </source>
</evidence>
<dbReference type="InterPro" id="IPR007890">
    <property type="entry name" value="CHASE2"/>
</dbReference>
<feature type="transmembrane region" description="Helical" evidence="2">
    <location>
        <begin position="319"/>
        <end position="337"/>
    </location>
</feature>
<keyword evidence="5" id="KW-1185">Reference proteome</keyword>
<sequence>MAKRKWGRRAILALAIIGFWSFLSSLGTGGTLNVVELELKDLVRAKSDEERRPFQEIQIIRIDDTSLEQLGQFPWDRSLHAQLLEMLAEAGAKAIFLDLVFAEPSDPAADEALREVIARYDNIILPAVFNFKPVQQAAGELETESVSYPTEAIGVPDEQTAHINVMPDSDGTVRMLTLGVSDTDGTMVPAASVRLANYILGDELQIHYNADAGSWYRGEEVIPTNGRSQVKIDFFSEPREVMTADTGYESQAYFDVLTGNIPAEYYQDAVVLIGPWAAGMQDEYVTPANPNLKMYGVEIHSNMVQSLATGAFFIDAPEALNYGLIALLTLLPLMLFVSGRVSVILYFSLTAGYLLAWIAVYMWYSTFLTVSYPLLALTSAFIASIVVQVIDERKERGRVTTIFGRFVPRSVVDELLASGEEVKLGGQRKDITVMFVDIRGFTPMSERLQPEEVIQVLNAYLDLCTKAVFRWNGTLDKFIGDGVMAFFGAPVDLPQHPEMAVRAALEMKQQADVLEQQCVEQFGIGVKFGVGLHCGPAVVGNIGSEGLRLDYTAIGDTVNLAARLESNAMPGQILISAPLQARLGDAFATEDIGEIKVKGKEMPVRVYAVTGAAQ</sequence>
<dbReference type="Gene3D" id="3.30.70.1230">
    <property type="entry name" value="Nucleotide cyclase"/>
    <property type="match status" value="1"/>
</dbReference>
<dbReference type="GO" id="GO:0035556">
    <property type="term" value="P:intracellular signal transduction"/>
    <property type="evidence" value="ECO:0007669"/>
    <property type="project" value="InterPro"/>
</dbReference>
<dbReference type="Pfam" id="PF00211">
    <property type="entry name" value="Guanylate_cyc"/>
    <property type="match status" value="1"/>
</dbReference>
<dbReference type="GO" id="GO:0006171">
    <property type="term" value="P:cAMP biosynthetic process"/>
    <property type="evidence" value="ECO:0007669"/>
    <property type="project" value="TreeGrafter"/>
</dbReference>
<dbReference type="PROSITE" id="PS50125">
    <property type="entry name" value="GUANYLATE_CYCLASE_2"/>
    <property type="match status" value="1"/>
</dbReference>
<name>A0A927GSI8_9BACL</name>
<protein>
    <submittedName>
        <fullName evidence="4">Adenylate/guanylate cyclase domain-containing protein</fullName>
    </submittedName>
</protein>
<keyword evidence="2" id="KW-1133">Transmembrane helix</keyword>
<comment type="caution">
    <text evidence="4">The sequence shown here is derived from an EMBL/GenBank/DDBJ whole genome shotgun (WGS) entry which is preliminary data.</text>
</comment>
<dbReference type="RefSeq" id="WP_190918173.1">
    <property type="nucleotide sequence ID" value="NZ_JACXIZ010000020.1"/>
</dbReference>
<dbReference type="InterPro" id="IPR001054">
    <property type="entry name" value="A/G_cyclase"/>
</dbReference>
<dbReference type="Proteomes" id="UP000621560">
    <property type="component" value="Unassembled WGS sequence"/>
</dbReference>
<gene>
    <name evidence="4" type="ORF">IDH44_12720</name>
</gene>
<dbReference type="EMBL" id="JACXIZ010000020">
    <property type="protein sequence ID" value="MBD2846060.1"/>
    <property type="molecule type" value="Genomic_DNA"/>
</dbReference>
<feature type="transmembrane region" description="Helical" evidence="2">
    <location>
        <begin position="344"/>
        <end position="364"/>
    </location>
</feature>
<dbReference type="PANTHER" id="PTHR43081">
    <property type="entry name" value="ADENYLATE CYCLASE, TERMINAL-DIFFERENTIATION SPECIFIC-RELATED"/>
    <property type="match status" value="1"/>
</dbReference>
<evidence type="ECO:0000256" key="2">
    <source>
        <dbReference type="SAM" id="Phobius"/>
    </source>
</evidence>
<proteinExistence type="inferred from homology"/>
<evidence type="ECO:0000313" key="5">
    <source>
        <dbReference type="Proteomes" id="UP000621560"/>
    </source>
</evidence>
<dbReference type="SMART" id="SM00044">
    <property type="entry name" value="CYCc"/>
    <property type="match status" value="1"/>
</dbReference>
<feature type="domain" description="Guanylate cyclase" evidence="3">
    <location>
        <begin position="432"/>
        <end position="565"/>
    </location>
</feature>
<dbReference type="PANTHER" id="PTHR43081:SF1">
    <property type="entry name" value="ADENYLATE CYCLASE, TERMINAL-DIFFERENTIATION SPECIFIC"/>
    <property type="match status" value="1"/>
</dbReference>
<organism evidence="4 5">
    <name type="scientific">Paenibacillus sabuli</name>
    <dbReference type="NCBI Taxonomy" id="2772509"/>
    <lineage>
        <taxon>Bacteria</taxon>
        <taxon>Bacillati</taxon>
        <taxon>Bacillota</taxon>
        <taxon>Bacilli</taxon>
        <taxon>Bacillales</taxon>
        <taxon>Paenibacillaceae</taxon>
        <taxon>Paenibacillus</taxon>
    </lineage>
</organism>
<evidence type="ECO:0000259" key="3">
    <source>
        <dbReference type="PROSITE" id="PS50125"/>
    </source>
</evidence>
<dbReference type="GO" id="GO:0004016">
    <property type="term" value="F:adenylate cyclase activity"/>
    <property type="evidence" value="ECO:0007669"/>
    <property type="project" value="UniProtKB-ARBA"/>
</dbReference>
<dbReference type="AlphaFoldDB" id="A0A927GSI8"/>